<keyword evidence="2" id="KW-0812">Transmembrane</keyword>
<protein>
    <submittedName>
        <fullName evidence="3">Uncharacterized protein</fullName>
    </submittedName>
</protein>
<feature type="compositionally biased region" description="Basic and acidic residues" evidence="1">
    <location>
        <begin position="23"/>
        <end position="38"/>
    </location>
</feature>
<evidence type="ECO:0000256" key="2">
    <source>
        <dbReference type="SAM" id="Phobius"/>
    </source>
</evidence>
<reference evidence="3" key="1">
    <citation type="submission" date="2023-03" db="EMBL/GenBank/DDBJ databases">
        <title>Chromosome-scale reference genome and RAD-based genetic map of yellow starthistle (Centaurea solstitialis) reveal putative structural variation and QTLs associated with invader traits.</title>
        <authorList>
            <person name="Reatini B."/>
            <person name="Cang F.A."/>
            <person name="Jiang Q."/>
            <person name="Mckibben M.T.W."/>
            <person name="Barker M.S."/>
            <person name="Rieseberg L.H."/>
            <person name="Dlugosch K.M."/>
        </authorList>
    </citation>
    <scope>NUCLEOTIDE SEQUENCE</scope>
    <source>
        <strain evidence="3">CAN-66</strain>
        <tissue evidence="3">Leaf</tissue>
    </source>
</reference>
<sequence>MADDERCRCEMADDERCCCEMAGDGRGRQRDGRRREGPTARWPAAGGTGSEMAGGKRVEMKAARVHFLRENWEEGVTKILFFFIYSKPFFLLLLLLLSLIISMAPEASASITPASSEENPSRTTTYHPALTVSNIKSFIPIVLEIEKVQYTSWAELFKIHAKAFLVIDHIVPPRDSTVEPALWSRLDAVVLQWIYGTISNDLLHTILEPDSTAQVA</sequence>
<proteinExistence type="predicted"/>
<dbReference type="EMBL" id="JARYMX010000394">
    <property type="protein sequence ID" value="KAJ9535279.1"/>
    <property type="molecule type" value="Genomic_DNA"/>
</dbReference>
<keyword evidence="2" id="KW-1133">Transmembrane helix</keyword>
<dbReference type="Proteomes" id="UP001172457">
    <property type="component" value="Unassembled WGS sequence"/>
</dbReference>
<dbReference type="AlphaFoldDB" id="A0AA38W2G2"/>
<dbReference type="PANTHER" id="PTHR47481:SF42">
    <property type="entry name" value="RHO GTPASE-ACTIVATING PROTEIN GACK-LIKE"/>
    <property type="match status" value="1"/>
</dbReference>
<organism evidence="3 4">
    <name type="scientific">Centaurea solstitialis</name>
    <name type="common">yellow star-thistle</name>
    <dbReference type="NCBI Taxonomy" id="347529"/>
    <lineage>
        <taxon>Eukaryota</taxon>
        <taxon>Viridiplantae</taxon>
        <taxon>Streptophyta</taxon>
        <taxon>Embryophyta</taxon>
        <taxon>Tracheophyta</taxon>
        <taxon>Spermatophyta</taxon>
        <taxon>Magnoliopsida</taxon>
        <taxon>eudicotyledons</taxon>
        <taxon>Gunneridae</taxon>
        <taxon>Pentapetalae</taxon>
        <taxon>asterids</taxon>
        <taxon>campanulids</taxon>
        <taxon>Asterales</taxon>
        <taxon>Asteraceae</taxon>
        <taxon>Carduoideae</taxon>
        <taxon>Cardueae</taxon>
        <taxon>Centaureinae</taxon>
        <taxon>Centaurea</taxon>
    </lineage>
</organism>
<keyword evidence="2" id="KW-0472">Membrane</keyword>
<evidence type="ECO:0000313" key="3">
    <source>
        <dbReference type="EMBL" id="KAJ9535279.1"/>
    </source>
</evidence>
<evidence type="ECO:0000256" key="1">
    <source>
        <dbReference type="SAM" id="MobiDB-lite"/>
    </source>
</evidence>
<gene>
    <name evidence="3" type="ORF">OSB04_un001625</name>
</gene>
<evidence type="ECO:0000313" key="4">
    <source>
        <dbReference type="Proteomes" id="UP001172457"/>
    </source>
</evidence>
<accession>A0AA38W2G2</accession>
<name>A0AA38W2G2_9ASTR</name>
<feature type="region of interest" description="Disordered" evidence="1">
    <location>
        <begin position="23"/>
        <end position="53"/>
    </location>
</feature>
<feature type="transmembrane region" description="Helical" evidence="2">
    <location>
        <begin position="79"/>
        <end position="101"/>
    </location>
</feature>
<comment type="caution">
    <text evidence="3">The sequence shown here is derived from an EMBL/GenBank/DDBJ whole genome shotgun (WGS) entry which is preliminary data.</text>
</comment>
<dbReference type="PANTHER" id="PTHR47481">
    <property type="match status" value="1"/>
</dbReference>
<keyword evidence="4" id="KW-1185">Reference proteome</keyword>